<evidence type="ECO:0008006" key="3">
    <source>
        <dbReference type="Google" id="ProtNLM"/>
    </source>
</evidence>
<dbReference type="GO" id="GO:0000287">
    <property type="term" value="F:magnesium ion binding"/>
    <property type="evidence" value="ECO:0007669"/>
    <property type="project" value="TreeGrafter"/>
</dbReference>
<protein>
    <recommendedName>
        <fullName evidence="3">HAD family phosphatase</fullName>
    </recommendedName>
</protein>
<dbReference type="SFLD" id="SFLDG01140">
    <property type="entry name" value="C2.B:_Phosphomannomutase_and_P"/>
    <property type="match status" value="1"/>
</dbReference>
<dbReference type="Proteomes" id="UP000062160">
    <property type="component" value="Unassembled WGS sequence"/>
</dbReference>
<name>A0A0U9HM59_9FIRM</name>
<dbReference type="STRING" id="224999.GCA_001485475_01182"/>
<dbReference type="InterPro" id="IPR000150">
    <property type="entry name" value="Cof"/>
</dbReference>
<dbReference type="NCBIfam" id="TIGR01484">
    <property type="entry name" value="HAD-SF-IIB"/>
    <property type="match status" value="1"/>
</dbReference>
<dbReference type="GO" id="GO:0016791">
    <property type="term" value="F:phosphatase activity"/>
    <property type="evidence" value="ECO:0007669"/>
    <property type="project" value="TreeGrafter"/>
</dbReference>
<gene>
    <name evidence="1" type="ORF">TSYNT_7185</name>
</gene>
<organism evidence="1">
    <name type="scientific">Tepidanaerobacter syntrophicus</name>
    <dbReference type="NCBI Taxonomy" id="224999"/>
    <lineage>
        <taxon>Bacteria</taxon>
        <taxon>Bacillati</taxon>
        <taxon>Bacillota</taxon>
        <taxon>Clostridia</taxon>
        <taxon>Thermosediminibacterales</taxon>
        <taxon>Tepidanaerobacteraceae</taxon>
        <taxon>Tepidanaerobacter</taxon>
    </lineage>
</organism>
<evidence type="ECO:0000313" key="2">
    <source>
        <dbReference type="Proteomes" id="UP000062160"/>
    </source>
</evidence>
<dbReference type="OrthoDB" id="9781413at2"/>
<reference evidence="1" key="1">
    <citation type="journal article" date="2016" name="Genome Announc.">
        <title>Draft Genome Sequence of the Syntrophic Lactate-Degrading Bacterium Tepidanaerobacter syntrophicus JLT.</title>
        <authorList>
            <person name="Matsuura N."/>
            <person name="Ohashi A."/>
            <person name="Tourlousse D.M."/>
            <person name="Sekiguchi Y."/>
        </authorList>
    </citation>
    <scope>NUCLEOTIDE SEQUENCE [LARGE SCALE GENOMIC DNA]</scope>
    <source>
        <strain evidence="1">JL</strain>
    </source>
</reference>
<dbReference type="SUPFAM" id="SSF56784">
    <property type="entry name" value="HAD-like"/>
    <property type="match status" value="1"/>
</dbReference>
<keyword evidence="2" id="KW-1185">Reference proteome</keyword>
<dbReference type="PANTHER" id="PTHR10000">
    <property type="entry name" value="PHOSPHOSERINE PHOSPHATASE"/>
    <property type="match status" value="1"/>
</dbReference>
<accession>A0A0U9HM59</accession>
<dbReference type="NCBIfam" id="TIGR00099">
    <property type="entry name" value="Cof-subfamily"/>
    <property type="match status" value="1"/>
</dbReference>
<proteinExistence type="predicted"/>
<dbReference type="Gene3D" id="3.40.50.1000">
    <property type="entry name" value="HAD superfamily/HAD-like"/>
    <property type="match status" value="1"/>
</dbReference>
<evidence type="ECO:0000313" key="1">
    <source>
        <dbReference type="EMBL" id="GAQ25167.1"/>
    </source>
</evidence>
<dbReference type="AlphaFoldDB" id="A0A0U9HM59"/>
<dbReference type="Pfam" id="PF08282">
    <property type="entry name" value="Hydrolase_3"/>
    <property type="match status" value="1"/>
</dbReference>
<dbReference type="InterPro" id="IPR023214">
    <property type="entry name" value="HAD_sf"/>
</dbReference>
<dbReference type="EMBL" id="DF977001">
    <property type="protein sequence ID" value="GAQ25167.1"/>
    <property type="molecule type" value="Genomic_DNA"/>
</dbReference>
<dbReference type="SFLD" id="SFLDG01144">
    <property type="entry name" value="C2.B.4:_PGP_Like"/>
    <property type="match status" value="1"/>
</dbReference>
<dbReference type="SFLD" id="SFLDS00003">
    <property type="entry name" value="Haloacid_Dehalogenase"/>
    <property type="match status" value="1"/>
</dbReference>
<dbReference type="PANTHER" id="PTHR10000:SF8">
    <property type="entry name" value="HAD SUPERFAMILY HYDROLASE-LIKE, TYPE 3"/>
    <property type="match status" value="1"/>
</dbReference>
<dbReference type="InterPro" id="IPR036412">
    <property type="entry name" value="HAD-like_sf"/>
</dbReference>
<dbReference type="Gene3D" id="3.30.1240.10">
    <property type="match status" value="1"/>
</dbReference>
<sequence length="322" mass="36164">MKVKFKNSDLFKGNYKKFKLAALDIDGTLINSHHIITSRTKNAIKKAKDAGIKVTISTGRHYRSALSRAKEINIDAPLICSDGALIKDFSTNSAIYHSLSKEIAADIMKTASQYDDFKIQIFTEERKINIGSSYRSKYFKRFLREPLKHSPIGYFNLMRDFAFIPVTNVKNVDEAIKAMEEEPLKVVVYGNERQEDLKLFIEEITKKYKDEISITSAIDNCIDILRGGVSKAKGLAVVSEKLGLNREEIIAVGDNINDIKMIEYAGLGVAMGNAPERVKSKADYVTADNDSEGLAIFFEKLLAGEIQIKETLPQTKFCQSER</sequence>
<dbReference type="InterPro" id="IPR006379">
    <property type="entry name" value="HAD-SF_hydro_IIB"/>
</dbReference>
<dbReference type="CDD" id="cd07516">
    <property type="entry name" value="HAD_Pase"/>
    <property type="match status" value="1"/>
</dbReference>
<dbReference type="RefSeq" id="WP_059032575.1">
    <property type="nucleotide sequence ID" value="NZ_DF977001.1"/>
</dbReference>
<dbReference type="PROSITE" id="PS01229">
    <property type="entry name" value="COF_2"/>
    <property type="match status" value="1"/>
</dbReference>
<dbReference type="GO" id="GO:0005829">
    <property type="term" value="C:cytosol"/>
    <property type="evidence" value="ECO:0007669"/>
    <property type="project" value="TreeGrafter"/>
</dbReference>